<keyword evidence="9" id="KW-1185">Reference proteome</keyword>
<evidence type="ECO:0000313" key="8">
    <source>
        <dbReference type="EMBL" id="SMO51222.1"/>
    </source>
</evidence>
<sequence length="221" mass="24231">MTDTDSTTTSVKNTQNKEKQLPDPPKHSILDDVQGILMGALFASFGIAIFTHMNFLIGGTAGVAFLTQYSTSLTFGPVFFVINLPFYVLAIKKLGWEFTIKTFLAVFTVSFASEMVPMVFEFGEINPFFAALFGGFLIGSGLLMLFRHNASLGGLNIMAIFLQDNYGISAGKFQMLIDTIIILAAFFIVDWKALAFSVLAAVALNIILAINHKPGRYRVMT</sequence>
<dbReference type="Proteomes" id="UP000317557">
    <property type="component" value="Unassembled WGS sequence"/>
</dbReference>
<feature type="compositionally biased region" description="Basic and acidic residues" evidence="6">
    <location>
        <begin position="15"/>
        <end position="26"/>
    </location>
</feature>
<proteinExistence type="predicted"/>
<keyword evidence="2" id="KW-1003">Cell membrane</keyword>
<keyword evidence="3 7" id="KW-0812">Transmembrane</keyword>
<feature type="transmembrane region" description="Helical" evidence="7">
    <location>
        <begin position="194"/>
        <end position="211"/>
    </location>
</feature>
<evidence type="ECO:0000256" key="2">
    <source>
        <dbReference type="ARBA" id="ARBA00022475"/>
    </source>
</evidence>
<dbReference type="OrthoDB" id="1523490at2"/>
<accession>A0A521BVK4</accession>
<dbReference type="Pfam" id="PF02588">
    <property type="entry name" value="YitT_membrane"/>
    <property type="match status" value="1"/>
</dbReference>
<evidence type="ECO:0000256" key="1">
    <source>
        <dbReference type="ARBA" id="ARBA00004651"/>
    </source>
</evidence>
<evidence type="ECO:0000313" key="9">
    <source>
        <dbReference type="Proteomes" id="UP000317557"/>
    </source>
</evidence>
<dbReference type="PANTHER" id="PTHR33545">
    <property type="entry name" value="UPF0750 MEMBRANE PROTEIN YITT-RELATED"/>
    <property type="match status" value="1"/>
</dbReference>
<feature type="region of interest" description="Disordered" evidence="6">
    <location>
        <begin position="1"/>
        <end position="26"/>
    </location>
</feature>
<comment type="subcellular location">
    <subcellularLocation>
        <location evidence="1">Cell membrane</location>
        <topology evidence="1">Multi-pass membrane protein</topology>
    </subcellularLocation>
</comment>
<evidence type="ECO:0000256" key="6">
    <source>
        <dbReference type="SAM" id="MobiDB-lite"/>
    </source>
</evidence>
<feature type="transmembrane region" description="Helical" evidence="7">
    <location>
        <begin position="102"/>
        <end position="120"/>
    </location>
</feature>
<evidence type="ECO:0000256" key="4">
    <source>
        <dbReference type="ARBA" id="ARBA00022989"/>
    </source>
</evidence>
<reference evidence="8 9" key="1">
    <citation type="submission" date="2017-05" db="EMBL/GenBank/DDBJ databases">
        <authorList>
            <person name="Varghese N."/>
            <person name="Submissions S."/>
        </authorList>
    </citation>
    <scope>NUCLEOTIDE SEQUENCE [LARGE SCALE GENOMIC DNA]</scope>
    <source>
        <strain evidence="8 9">DSM 21985</strain>
    </source>
</reference>
<organism evidence="8 9">
    <name type="scientific">Gracilimonas mengyeensis</name>
    <dbReference type="NCBI Taxonomy" id="1302730"/>
    <lineage>
        <taxon>Bacteria</taxon>
        <taxon>Pseudomonadati</taxon>
        <taxon>Balneolota</taxon>
        <taxon>Balneolia</taxon>
        <taxon>Balneolales</taxon>
        <taxon>Balneolaceae</taxon>
        <taxon>Gracilimonas</taxon>
    </lineage>
</organism>
<feature type="transmembrane region" description="Helical" evidence="7">
    <location>
        <begin position="166"/>
        <end position="188"/>
    </location>
</feature>
<dbReference type="EMBL" id="FXTP01000003">
    <property type="protein sequence ID" value="SMO51222.1"/>
    <property type="molecule type" value="Genomic_DNA"/>
</dbReference>
<name>A0A521BVK4_9BACT</name>
<gene>
    <name evidence="8" type="ORF">SAMN06265219_103148</name>
</gene>
<dbReference type="PANTHER" id="PTHR33545:SF5">
    <property type="entry name" value="UPF0750 MEMBRANE PROTEIN YITT"/>
    <property type="match status" value="1"/>
</dbReference>
<feature type="transmembrane region" description="Helical" evidence="7">
    <location>
        <begin position="36"/>
        <end position="57"/>
    </location>
</feature>
<evidence type="ECO:0000256" key="5">
    <source>
        <dbReference type="ARBA" id="ARBA00023136"/>
    </source>
</evidence>
<feature type="transmembrane region" description="Helical" evidence="7">
    <location>
        <begin position="69"/>
        <end position="90"/>
    </location>
</feature>
<feature type="transmembrane region" description="Helical" evidence="7">
    <location>
        <begin position="126"/>
        <end position="146"/>
    </location>
</feature>
<protein>
    <submittedName>
        <fullName evidence="8">Uncharacterized 5xTM membrane BCR, YitT family COG1284</fullName>
    </submittedName>
</protein>
<dbReference type="GO" id="GO:0005886">
    <property type="term" value="C:plasma membrane"/>
    <property type="evidence" value="ECO:0007669"/>
    <property type="project" value="UniProtKB-SubCell"/>
</dbReference>
<keyword evidence="4 7" id="KW-1133">Transmembrane helix</keyword>
<dbReference type="InterPro" id="IPR051461">
    <property type="entry name" value="UPF0750_membrane"/>
</dbReference>
<dbReference type="InterPro" id="IPR003740">
    <property type="entry name" value="YitT"/>
</dbReference>
<keyword evidence="5 7" id="KW-0472">Membrane</keyword>
<evidence type="ECO:0000256" key="3">
    <source>
        <dbReference type="ARBA" id="ARBA00022692"/>
    </source>
</evidence>
<evidence type="ECO:0000256" key="7">
    <source>
        <dbReference type="SAM" id="Phobius"/>
    </source>
</evidence>
<dbReference type="AlphaFoldDB" id="A0A521BVK4"/>
<feature type="compositionally biased region" description="Polar residues" evidence="6">
    <location>
        <begin position="1"/>
        <end position="14"/>
    </location>
</feature>